<gene>
    <name evidence="1" type="ORF">K6M89_19920</name>
</gene>
<dbReference type="RefSeq" id="WP_222140665.1">
    <property type="nucleotide sequence ID" value="NZ_JAILYJ010000012.1"/>
</dbReference>
<dbReference type="EMBL" id="JAILYJ010000012">
    <property type="protein sequence ID" value="MBY4631554.1"/>
    <property type="molecule type" value="Genomic_DNA"/>
</dbReference>
<proteinExistence type="predicted"/>
<sequence length="70" mass="7872">MAAGLKSLHIFPPRRGKKARAFRNPEASEFRDSEVGYFIPVLFCAVLSIFASADRHLNDVLQVSNVLRQL</sequence>
<dbReference type="Proteomes" id="UP000733858">
    <property type="component" value="Unassembled WGS sequence"/>
</dbReference>
<evidence type="ECO:0000313" key="1">
    <source>
        <dbReference type="EMBL" id="MBY4631554.1"/>
    </source>
</evidence>
<organism evidence="1 2">
    <name type="scientific">Rhizobium croatiense</name>
    <dbReference type="NCBI Taxonomy" id="2867516"/>
    <lineage>
        <taxon>Bacteria</taxon>
        <taxon>Pseudomonadati</taxon>
        <taxon>Pseudomonadota</taxon>
        <taxon>Alphaproteobacteria</taxon>
        <taxon>Hyphomicrobiales</taxon>
        <taxon>Rhizobiaceae</taxon>
        <taxon>Rhizobium/Agrobacterium group</taxon>
        <taxon>Rhizobium</taxon>
    </lineage>
</organism>
<reference evidence="1 2" key="1">
    <citation type="submission" date="2021-08" db="EMBL/GenBank/DDBJ databases">
        <title>Rhizobium croatiense sp. nov. and Rhizobium redzepovicii sp. nov., two new species isolated from nodules of Phaseolus vulgaris in Croatia.</title>
        <authorList>
            <person name="Rajnovic I."/>
            <person name="Ramirez-Bahena M.H."/>
            <person name="Kajic S."/>
            <person name="Igual M.J."/>
            <person name="Peix A."/>
            <person name="Velazquez E."/>
            <person name="Sikora S."/>
        </authorList>
    </citation>
    <scope>NUCLEOTIDE SEQUENCE [LARGE SCALE GENOMIC DNA]</scope>
    <source>
        <strain evidence="1 2">13T</strain>
    </source>
</reference>
<accession>A0ABS7M365</accession>
<name>A0ABS7M365_9HYPH</name>
<evidence type="ECO:0000313" key="2">
    <source>
        <dbReference type="Proteomes" id="UP000733858"/>
    </source>
</evidence>
<protein>
    <submittedName>
        <fullName evidence="1">Uncharacterized protein</fullName>
    </submittedName>
</protein>
<keyword evidence="2" id="KW-1185">Reference proteome</keyword>
<comment type="caution">
    <text evidence="1">The sequence shown here is derived from an EMBL/GenBank/DDBJ whole genome shotgun (WGS) entry which is preliminary data.</text>
</comment>